<sequence length="1182" mass="120794">MSVRGLLPAAAAAAAAAPAQAAGLGAGAAEAEPLPPLLSDPSPDRPQQLHQQQQQYPPLSDPPLSPLAQILRHPQSHAAIHKPAKEPPPTEQQTPGQHGQDDRQQRPPKERLKRQRREQAQQQQHPQQLPQEGQAAEKPGAAADAKDLPPRPSQLQLLGLQQRQLQHNSSASGRGVPDLPPVPLPSSSIGLSPAAAEWSAAGAPTTTSTQSKDGGAETRTLDGHCAQRAVVTDDAHAAASTLLLPSGEQSSGRLGTGCESSSGYRGRDSGAADVAAAAADAAAAAAATTIATRAADKGGGSSGGGGARDCWQGRHPADVMPSETHRPRSHHQSRHTDLGQQQQLGEEREALEAAAAGVQLPHEPKCAAGLPAAAELLDPFAAACARATNAMRAQAEDLQRAISRQLAVAEEARAAGRAAAVVRTVTGCCSACGGAAVASARGGGGSEACCQGHCGGASAVRNNAEKAAAWAALEVLRRNRDTLHTAVLHGINLLAALEAELVDLLTAASGGSEEGALARKRSANQLCTAGGVAPVVVVAPLQPVLEQAAAAVAAAAAAVEAPAPAATGHSRPATLPTLLQPPSRQEVVSVQLTDTLVRRSGGSAAALEASAGGGRPAFTAVARQQVSGGGTAAGAAVTAMGAQMEQDQQEEEAPRQCGASITTPEDVDSTDEDGSDGDDQLQQQGYRRRVGWGLAQPLTVPSAPSGHGVGSGCGQGSGGGQQGSGGCGVRIPACTASVHRYGSSEQSGSPAGSVVVSPAIAAGNVLNQSTSAVAAVAADDAAAAAASVAATGADANADCTRDIVSGGGGGLPPLDVTVKRLPSDNFDWWDGAVGSPEASNVTAAGEDDDDVLQPAIITAADVGATAATAAAAYAPSFKDPISSQWQGDDEDWWLETADGGADENADRADVPCEGPVSSQWEGRDDTDCGANTVEDESGPATGDKGGCSSSLEEDYAACGAADAPGPLPPQPGAWPPNAAGSGRRNLSAVNSWALAAADGLQELLANDMGPRSGGPSVGGSLLQGKQQEQLPRSEMEMRQQHHHHYNLQQQQLLQAQQAQDPQLLALQLWRQQQEQKRQQRRLSHGYGLAPHETYWQQQQLARADPQQQVQIPLQPAFPVDMIHGLPPMGLPAGLQMGQQLLPIQRHDEQLMGQVTYWPRMPPAGVLPDGQPPMGQNGPMGHF</sequence>
<feature type="compositionally biased region" description="Gly residues" evidence="1">
    <location>
        <begin position="707"/>
        <end position="726"/>
    </location>
</feature>
<feature type="region of interest" description="Disordered" evidence="1">
    <location>
        <begin position="1005"/>
        <end position="1045"/>
    </location>
</feature>
<accession>A0A9W6EZ00</accession>
<feature type="compositionally biased region" description="Low complexity" evidence="1">
    <location>
        <begin position="120"/>
        <end position="143"/>
    </location>
</feature>
<evidence type="ECO:0000313" key="2">
    <source>
        <dbReference type="EMBL" id="GLC50069.1"/>
    </source>
</evidence>
<keyword evidence="3" id="KW-1185">Reference proteome</keyword>
<feature type="compositionally biased region" description="Pro residues" evidence="1">
    <location>
        <begin position="965"/>
        <end position="974"/>
    </location>
</feature>
<dbReference type="AlphaFoldDB" id="A0A9W6EZ00"/>
<feature type="compositionally biased region" description="Basic and acidic residues" evidence="1">
    <location>
        <begin position="99"/>
        <end position="110"/>
    </location>
</feature>
<feature type="compositionally biased region" description="Low complexity" evidence="1">
    <location>
        <begin position="45"/>
        <end position="58"/>
    </location>
</feature>
<gene>
    <name evidence="2" type="primary">PLEST000419</name>
    <name evidence="2" type="ORF">PLESTB_000338800</name>
</gene>
<organism evidence="2 3">
    <name type="scientific">Pleodorina starrii</name>
    <dbReference type="NCBI Taxonomy" id="330485"/>
    <lineage>
        <taxon>Eukaryota</taxon>
        <taxon>Viridiplantae</taxon>
        <taxon>Chlorophyta</taxon>
        <taxon>core chlorophytes</taxon>
        <taxon>Chlorophyceae</taxon>
        <taxon>CS clade</taxon>
        <taxon>Chlamydomonadales</taxon>
        <taxon>Volvocaceae</taxon>
        <taxon>Pleodorina</taxon>
    </lineage>
</organism>
<feature type="compositionally biased region" description="Acidic residues" evidence="1">
    <location>
        <begin position="665"/>
        <end position="679"/>
    </location>
</feature>
<feature type="region of interest" description="Disordered" evidence="1">
    <location>
        <begin position="243"/>
        <end position="268"/>
    </location>
</feature>
<feature type="compositionally biased region" description="Low complexity" evidence="1">
    <location>
        <begin position="18"/>
        <end position="32"/>
    </location>
</feature>
<feature type="region of interest" description="Disordered" evidence="1">
    <location>
        <begin position="18"/>
        <end position="219"/>
    </location>
</feature>
<comment type="caution">
    <text evidence="2">The sequence shown here is derived from an EMBL/GenBank/DDBJ whole genome shotgun (WGS) entry which is preliminary data.</text>
</comment>
<reference evidence="2 3" key="1">
    <citation type="journal article" date="2023" name="Commun. Biol.">
        <title>Reorganization of the ancestral sex-determining regions during the evolution of trioecy in Pleodorina starrii.</title>
        <authorList>
            <person name="Takahashi K."/>
            <person name="Suzuki S."/>
            <person name="Kawai-Toyooka H."/>
            <person name="Yamamoto K."/>
            <person name="Hamaji T."/>
            <person name="Ootsuki R."/>
            <person name="Yamaguchi H."/>
            <person name="Kawachi M."/>
            <person name="Higashiyama T."/>
            <person name="Nozaki H."/>
        </authorList>
    </citation>
    <scope>NUCLEOTIDE SEQUENCE [LARGE SCALE GENOMIC DNA]</scope>
    <source>
        <strain evidence="2 3">NIES-4479</strain>
    </source>
</reference>
<proteinExistence type="predicted"/>
<protein>
    <submittedName>
        <fullName evidence="2">Uncharacterized protein</fullName>
    </submittedName>
</protein>
<feature type="compositionally biased region" description="Low complexity" evidence="1">
    <location>
        <begin position="153"/>
        <end position="166"/>
    </location>
</feature>
<feature type="region of interest" description="Disordered" evidence="1">
    <location>
        <begin position="641"/>
        <end position="681"/>
    </location>
</feature>
<feature type="region of interest" description="Disordered" evidence="1">
    <location>
        <begin position="564"/>
        <end position="586"/>
    </location>
</feature>
<feature type="region of interest" description="Disordered" evidence="1">
    <location>
        <begin position="697"/>
        <end position="726"/>
    </location>
</feature>
<feature type="compositionally biased region" description="Low complexity" evidence="1">
    <location>
        <begin position="185"/>
        <end position="203"/>
    </location>
</feature>
<name>A0A9W6EZ00_9CHLO</name>
<feature type="region of interest" description="Disordered" evidence="1">
    <location>
        <begin position="900"/>
        <end position="984"/>
    </location>
</feature>
<dbReference type="EMBL" id="BRXU01000003">
    <property type="protein sequence ID" value="GLC50069.1"/>
    <property type="molecule type" value="Genomic_DNA"/>
</dbReference>
<dbReference type="Proteomes" id="UP001165080">
    <property type="component" value="Unassembled WGS sequence"/>
</dbReference>
<feature type="region of interest" description="Disordered" evidence="1">
    <location>
        <begin position="294"/>
        <end position="341"/>
    </location>
</feature>
<evidence type="ECO:0000256" key="1">
    <source>
        <dbReference type="SAM" id="MobiDB-lite"/>
    </source>
</evidence>
<feature type="compositionally biased region" description="Gly residues" evidence="1">
    <location>
        <begin position="297"/>
        <end position="307"/>
    </location>
</feature>
<feature type="compositionally biased region" description="Polar residues" evidence="1">
    <location>
        <begin position="247"/>
        <end position="263"/>
    </location>
</feature>
<evidence type="ECO:0000313" key="3">
    <source>
        <dbReference type="Proteomes" id="UP001165080"/>
    </source>
</evidence>